<dbReference type="PANTHER" id="PTHR11956:SF11">
    <property type="entry name" value="ARGININE--TRNA LIGASE, MITOCHONDRIAL-RELATED"/>
    <property type="match status" value="1"/>
</dbReference>
<dbReference type="SUPFAM" id="SSF52374">
    <property type="entry name" value="Nucleotidylyl transferase"/>
    <property type="match status" value="1"/>
</dbReference>
<feature type="domain" description="DALR anticodon binding" evidence="10">
    <location>
        <begin position="147"/>
        <end position="232"/>
    </location>
</feature>
<comment type="catalytic activity">
    <reaction evidence="8">
        <text>tRNA(Arg) + L-arginine + ATP = L-arginyl-tRNA(Arg) + AMP + diphosphate</text>
        <dbReference type="Rhea" id="RHEA:20301"/>
        <dbReference type="Rhea" id="RHEA-COMP:9658"/>
        <dbReference type="Rhea" id="RHEA-COMP:9673"/>
        <dbReference type="ChEBI" id="CHEBI:30616"/>
        <dbReference type="ChEBI" id="CHEBI:32682"/>
        <dbReference type="ChEBI" id="CHEBI:33019"/>
        <dbReference type="ChEBI" id="CHEBI:78442"/>
        <dbReference type="ChEBI" id="CHEBI:78513"/>
        <dbReference type="ChEBI" id="CHEBI:456215"/>
        <dbReference type="EC" id="6.1.1.19"/>
    </reaction>
</comment>
<keyword evidence="7 9" id="KW-0030">Aminoacyl-tRNA synthetase</keyword>
<dbReference type="Pfam" id="PF00750">
    <property type="entry name" value="tRNA-synt_1d"/>
    <property type="match status" value="1"/>
</dbReference>
<keyword evidence="3 9" id="KW-0436">Ligase</keyword>
<dbReference type="GO" id="GO:0004814">
    <property type="term" value="F:arginine-tRNA ligase activity"/>
    <property type="evidence" value="ECO:0007669"/>
    <property type="project" value="UniProtKB-EC"/>
</dbReference>
<evidence type="ECO:0000256" key="3">
    <source>
        <dbReference type="ARBA" id="ARBA00022598"/>
    </source>
</evidence>
<evidence type="ECO:0000313" key="12">
    <source>
        <dbReference type="Proteomes" id="UP000054248"/>
    </source>
</evidence>
<dbReference type="EMBL" id="KN822999">
    <property type="protein sequence ID" value="KIO28045.1"/>
    <property type="molecule type" value="Genomic_DNA"/>
</dbReference>
<dbReference type="AlphaFoldDB" id="A0A0C3QBU3"/>
<dbReference type="PANTHER" id="PTHR11956">
    <property type="entry name" value="ARGINYL-TRNA SYNTHETASE"/>
    <property type="match status" value="1"/>
</dbReference>
<evidence type="ECO:0000256" key="2">
    <source>
        <dbReference type="ARBA" id="ARBA00012837"/>
    </source>
</evidence>
<evidence type="ECO:0000256" key="9">
    <source>
        <dbReference type="RuleBase" id="RU363038"/>
    </source>
</evidence>
<gene>
    <name evidence="11" type="ORF">M407DRAFT_22677</name>
</gene>
<dbReference type="Gene3D" id="1.10.730.10">
    <property type="entry name" value="Isoleucyl-tRNA Synthetase, Domain 1"/>
    <property type="match status" value="1"/>
</dbReference>
<name>A0A0C3QBU3_9AGAM</name>
<protein>
    <recommendedName>
        <fullName evidence="2">arginine--tRNA ligase</fullName>
        <ecNumber evidence="2">6.1.1.19</ecNumber>
    </recommendedName>
</protein>
<sequence>MAIDLDEFKLGKPVLQKPGSYGSTIYMVRNIAGAIDRYHKYHFDKMLYVVGDQQNLHFSQCFKIFSSLEDCPFGASERLEYINFGRAKGMATPSPERFAAIEDPELTSDQIGMTAVKVQDMQAKRIMSYHSDWERVTPFEGDTGPYLQYTHVRLCSMERMVALEDGLVISSLDSIDTSLLLSPPKAREIVLYLATFPDVVRTALRTHEPSNLVTYCFSLAHLISSAWETIVV</sequence>
<accession>A0A0C3QBU3</accession>
<dbReference type="Gene3D" id="3.40.50.620">
    <property type="entry name" value="HUPs"/>
    <property type="match status" value="1"/>
</dbReference>
<dbReference type="EC" id="6.1.1.19" evidence="2"/>
<reference evidence="11 12" key="1">
    <citation type="submission" date="2014-04" db="EMBL/GenBank/DDBJ databases">
        <authorList>
            <consortium name="DOE Joint Genome Institute"/>
            <person name="Kuo A."/>
            <person name="Girlanda M."/>
            <person name="Perotto S."/>
            <person name="Kohler A."/>
            <person name="Nagy L.G."/>
            <person name="Floudas D."/>
            <person name="Copeland A."/>
            <person name="Barry K.W."/>
            <person name="Cichocki N."/>
            <person name="Veneault-Fourrey C."/>
            <person name="LaButti K."/>
            <person name="Lindquist E.A."/>
            <person name="Lipzen A."/>
            <person name="Lundell T."/>
            <person name="Morin E."/>
            <person name="Murat C."/>
            <person name="Sun H."/>
            <person name="Tunlid A."/>
            <person name="Henrissat B."/>
            <person name="Grigoriev I.V."/>
            <person name="Hibbett D.S."/>
            <person name="Martin F."/>
            <person name="Nordberg H.P."/>
            <person name="Cantor M.N."/>
            <person name="Hua S.X."/>
        </authorList>
    </citation>
    <scope>NUCLEOTIDE SEQUENCE [LARGE SCALE GENOMIC DNA]</scope>
    <source>
        <strain evidence="11 12">MUT 4182</strain>
    </source>
</reference>
<dbReference type="Proteomes" id="UP000054248">
    <property type="component" value="Unassembled WGS sequence"/>
</dbReference>
<dbReference type="InterPro" id="IPR001278">
    <property type="entry name" value="Arg-tRNA-ligase"/>
</dbReference>
<dbReference type="InterPro" id="IPR009080">
    <property type="entry name" value="tRNAsynth_Ia_anticodon-bd"/>
</dbReference>
<dbReference type="HOGENOM" id="CLU_006406_4_0_1"/>
<evidence type="ECO:0000313" key="11">
    <source>
        <dbReference type="EMBL" id="KIO28045.1"/>
    </source>
</evidence>
<evidence type="ECO:0000256" key="8">
    <source>
        <dbReference type="ARBA" id="ARBA00049339"/>
    </source>
</evidence>
<keyword evidence="4 9" id="KW-0547">Nucleotide-binding</keyword>
<dbReference type="InterPro" id="IPR035684">
    <property type="entry name" value="ArgRS_core"/>
</dbReference>
<proteinExistence type="inferred from homology"/>
<evidence type="ECO:0000256" key="1">
    <source>
        <dbReference type="ARBA" id="ARBA00005594"/>
    </source>
</evidence>
<reference evidence="12" key="2">
    <citation type="submission" date="2015-01" db="EMBL/GenBank/DDBJ databases">
        <title>Evolutionary Origins and Diversification of the Mycorrhizal Mutualists.</title>
        <authorList>
            <consortium name="DOE Joint Genome Institute"/>
            <consortium name="Mycorrhizal Genomics Consortium"/>
            <person name="Kohler A."/>
            <person name="Kuo A."/>
            <person name="Nagy L.G."/>
            <person name="Floudas D."/>
            <person name="Copeland A."/>
            <person name="Barry K.W."/>
            <person name="Cichocki N."/>
            <person name="Veneault-Fourrey C."/>
            <person name="LaButti K."/>
            <person name="Lindquist E.A."/>
            <person name="Lipzen A."/>
            <person name="Lundell T."/>
            <person name="Morin E."/>
            <person name="Murat C."/>
            <person name="Riley R."/>
            <person name="Ohm R."/>
            <person name="Sun H."/>
            <person name="Tunlid A."/>
            <person name="Henrissat B."/>
            <person name="Grigoriev I.V."/>
            <person name="Hibbett D.S."/>
            <person name="Martin F."/>
        </authorList>
    </citation>
    <scope>NUCLEOTIDE SEQUENCE [LARGE SCALE GENOMIC DNA]</scope>
    <source>
        <strain evidence="12">MUT 4182</strain>
    </source>
</reference>
<keyword evidence="12" id="KW-1185">Reference proteome</keyword>
<dbReference type="OrthoDB" id="3236612at2759"/>
<dbReference type="GO" id="GO:0006420">
    <property type="term" value="P:arginyl-tRNA aminoacylation"/>
    <property type="evidence" value="ECO:0007669"/>
    <property type="project" value="InterPro"/>
</dbReference>
<evidence type="ECO:0000256" key="6">
    <source>
        <dbReference type="ARBA" id="ARBA00022917"/>
    </source>
</evidence>
<evidence type="ECO:0000256" key="4">
    <source>
        <dbReference type="ARBA" id="ARBA00022741"/>
    </source>
</evidence>
<dbReference type="SMART" id="SM00836">
    <property type="entry name" value="DALR_1"/>
    <property type="match status" value="1"/>
</dbReference>
<dbReference type="SUPFAM" id="SSF47323">
    <property type="entry name" value="Anticodon-binding domain of a subclass of class I aminoacyl-tRNA synthetases"/>
    <property type="match status" value="1"/>
</dbReference>
<keyword evidence="5 9" id="KW-0067">ATP-binding</keyword>
<organism evidence="11 12">
    <name type="scientific">Tulasnella calospora MUT 4182</name>
    <dbReference type="NCBI Taxonomy" id="1051891"/>
    <lineage>
        <taxon>Eukaryota</taxon>
        <taxon>Fungi</taxon>
        <taxon>Dikarya</taxon>
        <taxon>Basidiomycota</taxon>
        <taxon>Agaricomycotina</taxon>
        <taxon>Agaricomycetes</taxon>
        <taxon>Cantharellales</taxon>
        <taxon>Tulasnellaceae</taxon>
        <taxon>Tulasnella</taxon>
    </lineage>
</organism>
<dbReference type="GO" id="GO:0005524">
    <property type="term" value="F:ATP binding"/>
    <property type="evidence" value="ECO:0007669"/>
    <property type="project" value="UniProtKB-KW"/>
</dbReference>
<evidence type="ECO:0000256" key="5">
    <source>
        <dbReference type="ARBA" id="ARBA00022840"/>
    </source>
</evidence>
<dbReference type="Pfam" id="PF05746">
    <property type="entry name" value="DALR_1"/>
    <property type="match status" value="1"/>
</dbReference>
<dbReference type="GO" id="GO:0032543">
    <property type="term" value="P:mitochondrial translation"/>
    <property type="evidence" value="ECO:0007669"/>
    <property type="project" value="TreeGrafter"/>
</dbReference>
<keyword evidence="6 9" id="KW-0648">Protein biosynthesis</keyword>
<dbReference type="GO" id="GO:0005739">
    <property type="term" value="C:mitochondrion"/>
    <property type="evidence" value="ECO:0007669"/>
    <property type="project" value="TreeGrafter"/>
</dbReference>
<comment type="similarity">
    <text evidence="1 9">Belongs to the class-I aminoacyl-tRNA synthetase family.</text>
</comment>
<dbReference type="InterPro" id="IPR014729">
    <property type="entry name" value="Rossmann-like_a/b/a_fold"/>
</dbReference>
<evidence type="ECO:0000259" key="10">
    <source>
        <dbReference type="SMART" id="SM00836"/>
    </source>
</evidence>
<dbReference type="InterPro" id="IPR008909">
    <property type="entry name" value="DALR_anticod-bd"/>
</dbReference>
<dbReference type="STRING" id="1051891.A0A0C3QBU3"/>
<evidence type="ECO:0000256" key="7">
    <source>
        <dbReference type="ARBA" id="ARBA00023146"/>
    </source>
</evidence>
<dbReference type="FunFam" id="1.10.730.10:FF:000006">
    <property type="entry name" value="Arginyl-tRNA synthetase 2, mitochondrial"/>
    <property type="match status" value="1"/>
</dbReference>